<dbReference type="Pfam" id="PF09534">
    <property type="entry name" value="Trp_oprn_chp"/>
    <property type="match status" value="1"/>
</dbReference>
<keyword evidence="2" id="KW-0472">Membrane</keyword>
<dbReference type="KEGG" id="nsn:EXE58_16280"/>
<reference evidence="3 4" key="1">
    <citation type="submission" date="2019-03" db="EMBL/GenBank/DDBJ databases">
        <title>Three New Species of Nocardioides, Nocardioides euryhalodurans sp. nov., Nocardioides seonyuensis sp. nov. and Nocardioides eburneoflavus sp. nov. Iolated from Soil.</title>
        <authorList>
            <person name="Roh S.G."/>
            <person name="Lee C."/>
            <person name="Kim M.-K."/>
            <person name="Kim S.B."/>
        </authorList>
    </citation>
    <scope>NUCLEOTIDE SEQUENCE [LARGE SCALE GENOMIC DNA]</scope>
    <source>
        <strain evidence="3 4">MMS17-SY207-3</strain>
    </source>
</reference>
<dbReference type="AlphaFoldDB" id="A0A4V1BMV3"/>
<sequence length="239" mass="24882">MRRRHRAAQGRPGGGGLPHGEAHLFRRRPAQVLRRGRPHVTDVAAPDRRRTFGPVVLVGVAAGVLAAVAANRPWVSGSAGAVDTSAGDELTSVLRLDTFQQSPLAGALALLVLACWGVLLVTRGLFRRGVAVLGALAAVALLVTTVLARGSLHDSLAQALREAAAAPTAQVSVTGWWWVALAASVVVVVASVAAVALVAAWPEMGARYDAPAQGEPPLREPETNLDIWKALDEGHDPTA</sequence>
<feature type="region of interest" description="Disordered" evidence="1">
    <location>
        <begin position="1"/>
        <end position="21"/>
    </location>
</feature>
<dbReference type="EMBL" id="CP038436">
    <property type="protein sequence ID" value="QBX57672.1"/>
    <property type="molecule type" value="Genomic_DNA"/>
</dbReference>
<proteinExistence type="predicted"/>
<dbReference type="OrthoDB" id="3712369at2"/>
<evidence type="ECO:0000313" key="3">
    <source>
        <dbReference type="EMBL" id="QBX57672.1"/>
    </source>
</evidence>
<name>A0A4V1BMV3_9ACTN</name>
<feature type="transmembrane region" description="Helical" evidence="2">
    <location>
        <begin position="176"/>
        <end position="201"/>
    </location>
</feature>
<accession>A0A4V1BMV3</accession>
<keyword evidence="4" id="KW-1185">Reference proteome</keyword>
<keyword evidence="2" id="KW-0812">Transmembrane</keyword>
<keyword evidence="2" id="KW-1133">Transmembrane helix</keyword>
<evidence type="ECO:0000313" key="4">
    <source>
        <dbReference type="Proteomes" id="UP000294853"/>
    </source>
</evidence>
<evidence type="ECO:0000256" key="1">
    <source>
        <dbReference type="SAM" id="MobiDB-lite"/>
    </source>
</evidence>
<gene>
    <name evidence="3" type="ORF">EXE58_16280</name>
</gene>
<dbReference type="InterPro" id="IPR019051">
    <property type="entry name" value="Trp_biosyn_TM_oprn/chp"/>
</dbReference>
<dbReference type="Proteomes" id="UP000294853">
    <property type="component" value="Chromosome"/>
</dbReference>
<evidence type="ECO:0000256" key="2">
    <source>
        <dbReference type="SAM" id="Phobius"/>
    </source>
</evidence>
<protein>
    <recommendedName>
        <fullName evidence="5">Trp biosynthesis-associated membrane protein</fullName>
    </recommendedName>
</protein>
<evidence type="ECO:0008006" key="5">
    <source>
        <dbReference type="Google" id="ProtNLM"/>
    </source>
</evidence>
<feature type="transmembrane region" description="Helical" evidence="2">
    <location>
        <begin position="104"/>
        <end position="122"/>
    </location>
</feature>
<feature type="transmembrane region" description="Helical" evidence="2">
    <location>
        <begin position="129"/>
        <end position="148"/>
    </location>
</feature>
<feature type="transmembrane region" description="Helical" evidence="2">
    <location>
        <begin position="52"/>
        <end position="70"/>
    </location>
</feature>
<organism evidence="3 4">
    <name type="scientific">Nocardioides seonyuensis</name>
    <dbReference type="NCBI Taxonomy" id="2518371"/>
    <lineage>
        <taxon>Bacteria</taxon>
        <taxon>Bacillati</taxon>
        <taxon>Actinomycetota</taxon>
        <taxon>Actinomycetes</taxon>
        <taxon>Propionibacteriales</taxon>
        <taxon>Nocardioidaceae</taxon>
        <taxon>Nocardioides</taxon>
    </lineage>
</organism>